<keyword evidence="6 7" id="KW-0472">Membrane</keyword>
<feature type="transmembrane region" description="Helical" evidence="7">
    <location>
        <begin position="368"/>
        <end position="390"/>
    </location>
</feature>
<evidence type="ECO:0000256" key="7">
    <source>
        <dbReference type="SAM" id="Phobius"/>
    </source>
</evidence>
<dbReference type="CDD" id="cd06173">
    <property type="entry name" value="MFS_MefA_like"/>
    <property type="match status" value="1"/>
</dbReference>
<evidence type="ECO:0000256" key="5">
    <source>
        <dbReference type="ARBA" id="ARBA00022989"/>
    </source>
</evidence>
<evidence type="ECO:0000313" key="9">
    <source>
        <dbReference type="Proteomes" id="UP001500751"/>
    </source>
</evidence>
<keyword evidence="5 7" id="KW-1133">Transmembrane helix</keyword>
<feature type="transmembrane region" description="Helical" evidence="7">
    <location>
        <begin position="63"/>
        <end position="86"/>
    </location>
</feature>
<evidence type="ECO:0000256" key="2">
    <source>
        <dbReference type="ARBA" id="ARBA00022448"/>
    </source>
</evidence>
<evidence type="ECO:0000256" key="4">
    <source>
        <dbReference type="ARBA" id="ARBA00022692"/>
    </source>
</evidence>
<feature type="transmembrane region" description="Helical" evidence="7">
    <location>
        <begin position="242"/>
        <end position="264"/>
    </location>
</feature>
<evidence type="ECO:0000256" key="1">
    <source>
        <dbReference type="ARBA" id="ARBA00004651"/>
    </source>
</evidence>
<dbReference type="Proteomes" id="UP001500751">
    <property type="component" value="Unassembled WGS sequence"/>
</dbReference>
<gene>
    <name evidence="8" type="ORF">GCM10009839_10070</name>
</gene>
<dbReference type="EMBL" id="BAAAQN010000004">
    <property type="protein sequence ID" value="GAA2016469.1"/>
    <property type="molecule type" value="Genomic_DNA"/>
</dbReference>
<name>A0ABP5F4Y4_9ACTN</name>
<evidence type="ECO:0000256" key="3">
    <source>
        <dbReference type="ARBA" id="ARBA00022475"/>
    </source>
</evidence>
<evidence type="ECO:0000256" key="6">
    <source>
        <dbReference type="ARBA" id="ARBA00023136"/>
    </source>
</evidence>
<dbReference type="InterPro" id="IPR010290">
    <property type="entry name" value="TM_effector"/>
</dbReference>
<proteinExistence type="predicted"/>
<keyword evidence="2" id="KW-0813">Transport</keyword>
<evidence type="ECO:0000313" key="8">
    <source>
        <dbReference type="EMBL" id="GAA2016469.1"/>
    </source>
</evidence>
<accession>A0ABP5F4Y4</accession>
<feature type="transmembrane region" description="Helical" evidence="7">
    <location>
        <begin position="31"/>
        <end position="57"/>
    </location>
</feature>
<dbReference type="PANTHER" id="PTHR23513">
    <property type="entry name" value="INTEGRAL MEMBRANE EFFLUX PROTEIN-RELATED"/>
    <property type="match status" value="1"/>
</dbReference>
<dbReference type="InterPro" id="IPR036259">
    <property type="entry name" value="MFS_trans_sf"/>
</dbReference>
<feature type="transmembrane region" description="Helical" evidence="7">
    <location>
        <begin position="306"/>
        <end position="326"/>
    </location>
</feature>
<organism evidence="8 9">
    <name type="scientific">Catenulispora yoronensis</name>
    <dbReference type="NCBI Taxonomy" id="450799"/>
    <lineage>
        <taxon>Bacteria</taxon>
        <taxon>Bacillati</taxon>
        <taxon>Actinomycetota</taxon>
        <taxon>Actinomycetes</taxon>
        <taxon>Catenulisporales</taxon>
        <taxon>Catenulisporaceae</taxon>
        <taxon>Catenulispora</taxon>
    </lineage>
</organism>
<feature type="transmembrane region" description="Helical" evidence="7">
    <location>
        <begin position="276"/>
        <end position="297"/>
    </location>
</feature>
<dbReference type="SUPFAM" id="SSF103473">
    <property type="entry name" value="MFS general substrate transporter"/>
    <property type="match status" value="1"/>
</dbReference>
<dbReference type="PANTHER" id="PTHR23513:SF6">
    <property type="entry name" value="MAJOR FACILITATOR SUPERFAMILY ASSOCIATED DOMAIN-CONTAINING PROTEIN"/>
    <property type="match status" value="1"/>
</dbReference>
<keyword evidence="4 7" id="KW-0812">Transmembrane</keyword>
<protein>
    <submittedName>
        <fullName evidence="8">MFS transporter</fullName>
    </submittedName>
</protein>
<keyword evidence="3" id="KW-1003">Cell membrane</keyword>
<reference evidence="9" key="1">
    <citation type="journal article" date="2019" name="Int. J. Syst. Evol. Microbiol.">
        <title>The Global Catalogue of Microorganisms (GCM) 10K type strain sequencing project: providing services to taxonomists for standard genome sequencing and annotation.</title>
        <authorList>
            <consortium name="The Broad Institute Genomics Platform"/>
            <consortium name="The Broad Institute Genome Sequencing Center for Infectious Disease"/>
            <person name="Wu L."/>
            <person name="Ma J."/>
        </authorList>
    </citation>
    <scope>NUCLEOTIDE SEQUENCE [LARGE SCALE GENOMIC DNA]</scope>
    <source>
        <strain evidence="9">JCM 16014</strain>
    </source>
</reference>
<feature type="transmembrane region" description="Helical" evidence="7">
    <location>
        <begin position="332"/>
        <end position="356"/>
    </location>
</feature>
<comment type="subcellular location">
    <subcellularLocation>
        <location evidence="1">Cell membrane</location>
        <topology evidence="1">Multi-pass membrane protein</topology>
    </subcellularLocation>
</comment>
<sequence length="445" mass="45435">MDSAKTVKAVKAVGGITAVWQVLGARRDLRLVLLAGVVSVTGDWVLLTGLAYCVYVLTGSTVASALTATAGLLPQVFLGPVAGVFADRWDRKRTMIGADLLLAAGLLPLLAVGGRGQVWIVVGVLLWQGAVVQFFAPAEQAMVPRLVDGAELATANALVVQSRDVARLCGAAAGGVLAAAGGVPALAVADAASFLLAAVLLRCVRTSGEVERRSRQSGRVVEVFGELGAGLRLVAGVRVLRTLMLFVVLAGTGEGVMGTLFAPFVRDVLHGGGRTYGLISAVQAVGGIVGGLAVAVFGRHIPAPRLLGVGAVLFGAVDLVIFLYPLGYLATWPAVVGMVVVGVPGALVMTGLFTLMQQYTVDEFRGRAFGALTGLFGACQLIATLSAGFLARVFGIIPVLMFQGLCYVAAGFMVLLMLRGAKVGTEINAGAGAGTNVGVAGAPIM</sequence>
<comment type="caution">
    <text evidence="8">The sequence shown here is derived from an EMBL/GenBank/DDBJ whole genome shotgun (WGS) entry which is preliminary data.</text>
</comment>
<dbReference type="Gene3D" id="1.20.1250.20">
    <property type="entry name" value="MFS general substrate transporter like domains"/>
    <property type="match status" value="1"/>
</dbReference>
<keyword evidence="9" id="KW-1185">Reference proteome</keyword>
<dbReference type="Pfam" id="PF05977">
    <property type="entry name" value="MFS_3"/>
    <property type="match status" value="1"/>
</dbReference>
<feature type="transmembrane region" description="Helical" evidence="7">
    <location>
        <begin position="396"/>
        <end position="418"/>
    </location>
</feature>